<proteinExistence type="predicted"/>
<dbReference type="RefSeq" id="WP_321390881.1">
    <property type="nucleotide sequence ID" value="NZ_CP139487.1"/>
</dbReference>
<keyword evidence="3" id="KW-1185">Reference proteome</keyword>
<dbReference type="Pfam" id="PF02082">
    <property type="entry name" value="Rrf2"/>
    <property type="match status" value="1"/>
</dbReference>
<dbReference type="PANTHER" id="PTHR33221:SF5">
    <property type="entry name" value="HTH-TYPE TRANSCRIPTIONAL REGULATOR ISCR"/>
    <property type="match status" value="1"/>
</dbReference>
<dbReference type="GO" id="GO:0005829">
    <property type="term" value="C:cytosol"/>
    <property type="evidence" value="ECO:0007669"/>
    <property type="project" value="TreeGrafter"/>
</dbReference>
<reference evidence="2 3" key="1">
    <citation type="submission" date="2023-11" db="EMBL/GenBank/DDBJ databases">
        <title>Peredibacter starrii A3.12.</title>
        <authorList>
            <person name="Mitchell R.J."/>
        </authorList>
    </citation>
    <scope>NUCLEOTIDE SEQUENCE [LARGE SCALE GENOMIC DNA]</scope>
    <source>
        <strain evidence="2 3">A3.12</strain>
    </source>
</reference>
<dbReference type="InterPro" id="IPR000944">
    <property type="entry name" value="Tscrpt_reg_Rrf2"/>
</dbReference>
<dbReference type="InterPro" id="IPR036388">
    <property type="entry name" value="WH-like_DNA-bd_sf"/>
</dbReference>
<name>A0AAX4HL33_9BACT</name>
<protein>
    <submittedName>
        <fullName evidence="2">Rrf2 family transcriptional regulator</fullName>
    </submittedName>
</protein>
<dbReference type="PROSITE" id="PS51197">
    <property type="entry name" value="HTH_RRF2_2"/>
    <property type="match status" value="1"/>
</dbReference>
<evidence type="ECO:0000313" key="2">
    <source>
        <dbReference type="EMBL" id="WPU63699.1"/>
    </source>
</evidence>
<dbReference type="KEGG" id="psti:SOO65_13470"/>
<dbReference type="PANTHER" id="PTHR33221">
    <property type="entry name" value="WINGED HELIX-TURN-HELIX TRANSCRIPTIONAL REGULATOR, RRF2 FAMILY"/>
    <property type="match status" value="1"/>
</dbReference>
<gene>
    <name evidence="2" type="ORF">SOO65_13470</name>
</gene>
<evidence type="ECO:0000313" key="3">
    <source>
        <dbReference type="Proteomes" id="UP001324634"/>
    </source>
</evidence>
<dbReference type="Proteomes" id="UP001324634">
    <property type="component" value="Chromosome"/>
</dbReference>
<accession>A0AAX4HL33</accession>
<sequence length="177" mass="19286">MRLTSKGRYAVRAMLDLTFHSNGNPVRLQEISTRQSISLHYLEQLFRKLRTGKVVKSVRGPGGGYVLSRAMDEISVKDVLDCVGENINPARDILGVPSSGIEILKDESGNEINAVVDTKEFNLTKSYFENLGTIMQDYLATTTLGDLSRKGAGAFGETAANTNNASAIRSNVGEMNQ</sequence>
<evidence type="ECO:0000256" key="1">
    <source>
        <dbReference type="ARBA" id="ARBA00023125"/>
    </source>
</evidence>
<keyword evidence="1" id="KW-0238">DNA-binding</keyword>
<organism evidence="2 3">
    <name type="scientific">Peredibacter starrii</name>
    <dbReference type="NCBI Taxonomy" id="28202"/>
    <lineage>
        <taxon>Bacteria</taxon>
        <taxon>Pseudomonadati</taxon>
        <taxon>Bdellovibrionota</taxon>
        <taxon>Bacteriovoracia</taxon>
        <taxon>Bacteriovoracales</taxon>
        <taxon>Bacteriovoracaceae</taxon>
        <taxon>Peredibacter</taxon>
    </lineage>
</organism>
<dbReference type="SUPFAM" id="SSF46785">
    <property type="entry name" value="Winged helix' DNA-binding domain"/>
    <property type="match status" value="1"/>
</dbReference>
<dbReference type="NCBIfam" id="TIGR00738">
    <property type="entry name" value="rrf2_super"/>
    <property type="match status" value="1"/>
</dbReference>
<dbReference type="InterPro" id="IPR036390">
    <property type="entry name" value="WH_DNA-bd_sf"/>
</dbReference>
<dbReference type="GO" id="GO:0003700">
    <property type="term" value="F:DNA-binding transcription factor activity"/>
    <property type="evidence" value="ECO:0007669"/>
    <property type="project" value="TreeGrafter"/>
</dbReference>
<dbReference type="EMBL" id="CP139487">
    <property type="protein sequence ID" value="WPU63699.1"/>
    <property type="molecule type" value="Genomic_DNA"/>
</dbReference>
<dbReference type="AlphaFoldDB" id="A0AAX4HL33"/>
<dbReference type="GO" id="GO:0003677">
    <property type="term" value="F:DNA binding"/>
    <property type="evidence" value="ECO:0007669"/>
    <property type="project" value="UniProtKB-KW"/>
</dbReference>
<dbReference type="Gene3D" id="1.10.10.10">
    <property type="entry name" value="Winged helix-like DNA-binding domain superfamily/Winged helix DNA-binding domain"/>
    <property type="match status" value="1"/>
</dbReference>